<name>A0A7K3W9H4_9ACTN</name>
<gene>
    <name evidence="2" type="ORF">G1H19_03705</name>
</gene>
<dbReference type="EMBL" id="JAAGWK010000008">
    <property type="protein sequence ID" value="NEL53118.1"/>
    <property type="molecule type" value="Genomic_DNA"/>
</dbReference>
<dbReference type="Proteomes" id="UP000470470">
    <property type="component" value="Unassembled WGS sequence"/>
</dbReference>
<keyword evidence="3" id="KW-1185">Reference proteome</keyword>
<dbReference type="RefSeq" id="WP_162393270.1">
    <property type="nucleotide sequence ID" value="NZ_JAABOZ010000007.1"/>
</dbReference>
<evidence type="ECO:0000256" key="1">
    <source>
        <dbReference type="SAM" id="MobiDB-lite"/>
    </source>
</evidence>
<evidence type="ECO:0000313" key="3">
    <source>
        <dbReference type="Proteomes" id="UP000470470"/>
    </source>
</evidence>
<comment type="caution">
    <text evidence="2">The sequence shown here is derived from an EMBL/GenBank/DDBJ whole genome shotgun (WGS) entry which is preliminary data.</text>
</comment>
<evidence type="ECO:0000313" key="2">
    <source>
        <dbReference type="EMBL" id="NEL53118.1"/>
    </source>
</evidence>
<dbReference type="AlphaFoldDB" id="A0A7K3W9H4"/>
<feature type="region of interest" description="Disordered" evidence="1">
    <location>
        <begin position="1"/>
        <end position="53"/>
    </location>
</feature>
<reference evidence="2 3" key="1">
    <citation type="submission" date="2020-02" db="EMBL/GenBank/DDBJ databases">
        <title>The whole genome sequence of CPCC 205119.</title>
        <authorList>
            <person name="Jiang Z."/>
        </authorList>
    </citation>
    <scope>NUCLEOTIDE SEQUENCE [LARGE SCALE GENOMIC DNA]</scope>
    <source>
        <strain evidence="2 3">CPCC 205119</strain>
    </source>
</reference>
<accession>A0A7K3W9H4</accession>
<feature type="compositionally biased region" description="Basic and acidic residues" evidence="1">
    <location>
        <begin position="41"/>
        <end position="53"/>
    </location>
</feature>
<proteinExistence type="predicted"/>
<feature type="compositionally biased region" description="Basic and acidic residues" evidence="1">
    <location>
        <begin position="16"/>
        <end position="32"/>
    </location>
</feature>
<protein>
    <submittedName>
        <fullName evidence="2">Uncharacterized protein</fullName>
    </submittedName>
</protein>
<sequence>MSSTPPDTEPAGGPLHDPDAQLHVHPGPRDEGGDGGMATRELAEHRTDDDTSA</sequence>
<organism evidence="2 3">
    <name type="scientific">Goekera deserti</name>
    <dbReference type="NCBI Taxonomy" id="2497753"/>
    <lineage>
        <taxon>Bacteria</taxon>
        <taxon>Bacillati</taxon>
        <taxon>Actinomycetota</taxon>
        <taxon>Actinomycetes</taxon>
        <taxon>Geodermatophilales</taxon>
        <taxon>Geodermatophilaceae</taxon>
        <taxon>Goekera</taxon>
    </lineage>
</organism>